<reference evidence="13 14" key="1">
    <citation type="submission" date="2024-07" db="EMBL/GenBank/DDBJ databases">
        <title>Draft sequence of the Neodothiora populina.</title>
        <authorList>
            <person name="Drown D.D."/>
            <person name="Schuette U.S."/>
            <person name="Buechlein A.B."/>
            <person name="Rusch D.R."/>
            <person name="Winton L.W."/>
            <person name="Adams G.A."/>
        </authorList>
    </citation>
    <scope>NUCLEOTIDE SEQUENCE [LARGE SCALE GENOMIC DNA]</scope>
    <source>
        <strain evidence="13 14">CPC 39397</strain>
    </source>
</reference>
<comment type="similarity">
    <text evidence="2 11">Belongs to the TRM44 family.</text>
</comment>
<comment type="caution">
    <text evidence="13">The sequence shown here is derived from an EMBL/GenBank/DDBJ whole genome shotgun (WGS) entry which is preliminary data.</text>
</comment>
<sequence>MAAPLISPAAVDPHSTFDPQVPGQHLLFPDLPGDRWRPMLQSQCTFEPDMFLQVLQNLIKNPNIMSTHLFRADILYDSQKDQTIISEPGEQQFSEYTKHLKKDCQPVYTPVSGFQWQQTYVRQLVPRNRQLDKDLLQTCHFFVKRSGVSTSNLILYVPHVSDSADMPWYHPKVKQVAFLHEFEKSSNRDTKHTGTVSVHFCEFDDVELDQRLERTALQLLSKIHKHSRGQQAGYVKRGRHDLIVTQQKFQETYARLKAKYAKTLIEGWVEETDPSKHIFEDLGIAAFLIELWSEMYDCSSASGSLDGDQAADDQAQERRKFPGFVDIGCGNGLLVNLLVLEGYPGWGFDARRRKTWETFAPEIRESIKEMVLVPEVLHIHYENTNGGEAVNISADALEHRAFHNGVFWENDGSDPPFIISNHADELTPWTPLISYLNGSSFIAIPCCSHNLAGARFRAPVAKQVKESSQSAPAEDGAATTTRQDIGLRDSQAAETGSLKKSAAGKKMPSAYASLCDYVTKLANEVGFTVEKEMLRIPSTRNACLLGRFPTHGSSGTQNVLSTSANNPIDLADIQEKLSASKPTDPASSDMQIKQTHVQDILTRELDTPLANICDDWISRAKQIAGKVGDGH</sequence>
<name>A0ABR3PF19_9PEZI</name>
<evidence type="ECO:0000256" key="2">
    <source>
        <dbReference type="ARBA" id="ARBA00009056"/>
    </source>
</evidence>
<evidence type="ECO:0000256" key="11">
    <source>
        <dbReference type="RuleBase" id="RU368004"/>
    </source>
</evidence>
<keyword evidence="7 11" id="KW-0808">Transferase</keyword>
<dbReference type="PANTHER" id="PTHR21210">
    <property type="entry name" value="TRNA (URACIL-O(2)-)-METHYLTRANSFERASE-RELATED"/>
    <property type="match status" value="1"/>
</dbReference>
<evidence type="ECO:0000313" key="14">
    <source>
        <dbReference type="Proteomes" id="UP001562354"/>
    </source>
</evidence>
<evidence type="ECO:0000256" key="12">
    <source>
        <dbReference type="SAM" id="MobiDB-lite"/>
    </source>
</evidence>
<evidence type="ECO:0000256" key="8">
    <source>
        <dbReference type="ARBA" id="ARBA00022691"/>
    </source>
</evidence>
<evidence type="ECO:0000256" key="3">
    <source>
        <dbReference type="ARBA" id="ARBA00012795"/>
    </source>
</evidence>
<comment type="function">
    <text evidence="11">Adenosyl-L-methionine (AdoMet)-dependent tRNA (uracil-O(2)-)-methyltransferase.</text>
</comment>
<dbReference type="Proteomes" id="UP001562354">
    <property type="component" value="Unassembled WGS sequence"/>
</dbReference>
<keyword evidence="6 11" id="KW-0489">Methyltransferase</keyword>
<evidence type="ECO:0000256" key="10">
    <source>
        <dbReference type="ARBA" id="ARBA00047957"/>
    </source>
</evidence>
<dbReference type="PANTHER" id="PTHR21210:SF0">
    <property type="entry name" value="TRNA (URACIL-O(2)-)-METHYLTRANSFERASE-RELATED"/>
    <property type="match status" value="1"/>
</dbReference>
<dbReference type="RefSeq" id="XP_069200999.1">
    <property type="nucleotide sequence ID" value="XM_069343179.1"/>
</dbReference>
<dbReference type="InterPro" id="IPR011671">
    <property type="entry name" value="tRNA_uracil_MeTrfase"/>
</dbReference>
<keyword evidence="5 11" id="KW-0963">Cytoplasm</keyword>
<keyword evidence="9 11" id="KW-0819">tRNA processing</keyword>
<evidence type="ECO:0000256" key="1">
    <source>
        <dbReference type="ARBA" id="ARBA00004496"/>
    </source>
</evidence>
<dbReference type="EC" id="2.1.1.211" evidence="3 11"/>
<comment type="subcellular location">
    <subcellularLocation>
        <location evidence="1 11">Cytoplasm</location>
    </subcellularLocation>
</comment>
<evidence type="ECO:0000256" key="7">
    <source>
        <dbReference type="ARBA" id="ARBA00022679"/>
    </source>
</evidence>
<organism evidence="13 14">
    <name type="scientific">Neodothiora populina</name>
    <dbReference type="NCBI Taxonomy" id="2781224"/>
    <lineage>
        <taxon>Eukaryota</taxon>
        <taxon>Fungi</taxon>
        <taxon>Dikarya</taxon>
        <taxon>Ascomycota</taxon>
        <taxon>Pezizomycotina</taxon>
        <taxon>Dothideomycetes</taxon>
        <taxon>Dothideomycetidae</taxon>
        <taxon>Dothideales</taxon>
        <taxon>Dothioraceae</taxon>
        <taxon>Neodothiora</taxon>
    </lineage>
</organism>
<comment type="catalytic activity">
    <reaction evidence="10 11">
        <text>uridine(44) in tRNA(Ser) + S-adenosyl-L-methionine = 2'-O-methyluridine(44) in tRNA(Ser) + S-adenosyl-L-homocysteine + H(+)</text>
        <dbReference type="Rhea" id="RHEA:43100"/>
        <dbReference type="Rhea" id="RHEA-COMP:10339"/>
        <dbReference type="Rhea" id="RHEA-COMP:10340"/>
        <dbReference type="ChEBI" id="CHEBI:15378"/>
        <dbReference type="ChEBI" id="CHEBI:57856"/>
        <dbReference type="ChEBI" id="CHEBI:59789"/>
        <dbReference type="ChEBI" id="CHEBI:65315"/>
        <dbReference type="ChEBI" id="CHEBI:74478"/>
        <dbReference type="EC" id="2.1.1.211"/>
    </reaction>
</comment>
<dbReference type="EMBL" id="JBFMKM010000008">
    <property type="protein sequence ID" value="KAL1304724.1"/>
    <property type="molecule type" value="Genomic_DNA"/>
</dbReference>
<protein>
    <recommendedName>
        <fullName evidence="4 11">tRNA (uracil-O(2)-)-methyltransferase</fullName>
        <ecNumber evidence="3 11">2.1.1.211</ecNumber>
    </recommendedName>
</protein>
<evidence type="ECO:0000256" key="9">
    <source>
        <dbReference type="ARBA" id="ARBA00022694"/>
    </source>
</evidence>
<evidence type="ECO:0000256" key="4">
    <source>
        <dbReference type="ARBA" id="ARBA00017788"/>
    </source>
</evidence>
<dbReference type="Pfam" id="PF07757">
    <property type="entry name" value="AdoMet_MTase"/>
    <property type="match status" value="2"/>
</dbReference>
<evidence type="ECO:0000313" key="13">
    <source>
        <dbReference type="EMBL" id="KAL1304724.1"/>
    </source>
</evidence>
<feature type="region of interest" description="Disordered" evidence="12">
    <location>
        <begin position="463"/>
        <end position="502"/>
    </location>
</feature>
<evidence type="ECO:0000256" key="6">
    <source>
        <dbReference type="ARBA" id="ARBA00022603"/>
    </source>
</evidence>
<keyword evidence="14" id="KW-1185">Reference proteome</keyword>
<evidence type="ECO:0000256" key="5">
    <source>
        <dbReference type="ARBA" id="ARBA00022490"/>
    </source>
</evidence>
<proteinExistence type="inferred from homology"/>
<keyword evidence="8 11" id="KW-0949">S-adenosyl-L-methionine</keyword>
<accession>A0ABR3PF19</accession>
<dbReference type="GeneID" id="95977372"/>
<gene>
    <name evidence="13" type="ORF">AAFC00_003671</name>
</gene>